<dbReference type="InterPro" id="IPR027980">
    <property type="entry name" value="RACo_C"/>
</dbReference>
<proteinExistence type="predicted"/>
<dbReference type="Pfam" id="PF17651">
    <property type="entry name" value="Raco_middle"/>
    <property type="match status" value="1"/>
</dbReference>
<dbReference type="AlphaFoldDB" id="S7UGP8"/>
<dbReference type="CDD" id="cd00207">
    <property type="entry name" value="fer2"/>
    <property type="match status" value="1"/>
</dbReference>
<dbReference type="EMBL" id="ATHI01000029">
    <property type="protein sequence ID" value="EPR31413.1"/>
    <property type="molecule type" value="Genomic_DNA"/>
</dbReference>
<dbReference type="eggNOG" id="COG0633">
    <property type="taxonomic scope" value="Bacteria"/>
</dbReference>
<dbReference type="RefSeq" id="WP_020887699.1">
    <property type="nucleotide sequence ID" value="NZ_ATHI01000029.1"/>
</dbReference>
<feature type="domain" description="RACo C-terminal" evidence="2">
    <location>
        <begin position="265"/>
        <end position="510"/>
    </location>
</feature>
<name>S7UGP8_9BACT</name>
<dbReference type="Gene3D" id="3.10.20.30">
    <property type="match status" value="1"/>
</dbReference>
<dbReference type="InterPro" id="IPR001041">
    <property type="entry name" value="2Fe-2S_ferredoxin-type"/>
</dbReference>
<dbReference type="eggNOG" id="COG3894">
    <property type="taxonomic scope" value="Bacteria"/>
</dbReference>
<organism evidence="4 5">
    <name type="scientific">Alkalidesulfovibrio alkalitolerans DSM 16529</name>
    <dbReference type="NCBI Taxonomy" id="1121439"/>
    <lineage>
        <taxon>Bacteria</taxon>
        <taxon>Pseudomonadati</taxon>
        <taxon>Thermodesulfobacteriota</taxon>
        <taxon>Desulfovibrionia</taxon>
        <taxon>Desulfovibrionales</taxon>
        <taxon>Desulfovibrionaceae</taxon>
        <taxon>Alkalidesulfovibrio</taxon>
    </lineage>
</organism>
<evidence type="ECO:0000313" key="5">
    <source>
        <dbReference type="Proteomes" id="UP000014975"/>
    </source>
</evidence>
<dbReference type="OrthoDB" id="9810588at2"/>
<dbReference type="InterPro" id="IPR036010">
    <property type="entry name" value="2Fe-2S_ferredoxin-like_sf"/>
</dbReference>
<dbReference type="Proteomes" id="UP000014975">
    <property type="component" value="Unassembled WGS sequence"/>
</dbReference>
<dbReference type="PANTHER" id="PTHR42895:SF1">
    <property type="entry name" value="IRON-SULFUR CLUSTER PROTEIN"/>
    <property type="match status" value="1"/>
</dbReference>
<dbReference type="Pfam" id="PF00111">
    <property type="entry name" value="Fer2"/>
    <property type="match status" value="1"/>
</dbReference>
<accession>S7UGP8</accession>
<dbReference type="PATRIC" id="fig|1121439.3.peg.2374"/>
<evidence type="ECO:0000259" key="3">
    <source>
        <dbReference type="Pfam" id="PF17651"/>
    </source>
</evidence>
<sequence>MPQATEVFTIVTNDGRYVTVPVEPGITVAQAMFLHLAGHVKPMCGGAGLCGRCKTRFLKGTPPLDDAERKLLSPEDIDSSDRLACRHVAAPGMIVAQGGPAAPVPAPMPTVEAAALAVDLGTTSLQWSALALDGRELAFGSDLNPQIGAGSEIMSRLALALAGHAPHLRRVVHERLLDLLRLTGYPELLVMAGNPSMTSLLLGLPVEGLARAPYHLDYAGGRLERLGEGLPEAYIPPQFGPFVGGDVAAGVVHLEREVHPAPPWLLADFGTNGEFVLALPDGRLLMASVPMGPALEGVGLSHGCLAGPGAITGFDLTPAGLLPRILPPCPENGPSGISGTGAISLLACLRRAGALDEDGRFMDGPSPLAARVLTTLDRTRGQPALELSGGLRFTASDVEEVLKVKAACNHALASLFEAAACTPRGVTTVHLAGALGSHVHPEDLAELGFLPQTLATACRAAGNTSLAGARLLAMDSAARDHAQSLPERATVLDLTARSDFGRHYLERMRFTYVP</sequence>
<evidence type="ECO:0000313" key="4">
    <source>
        <dbReference type="EMBL" id="EPR31413.1"/>
    </source>
</evidence>
<dbReference type="InterPro" id="IPR041414">
    <property type="entry name" value="Raco-like_middle"/>
</dbReference>
<dbReference type="STRING" id="1121439.dsat_1002"/>
<dbReference type="SUPFAM" id="SSF54292">
    <property type="entry name" value="2Fe-2S ferredoxin-like"/>
    <property type="match status" value="1"/>
</dbReference>
<comment type="caution">
    <text evidence="4">The sequence shown here is derived from an EMBL/GenBank/DDBJ whole genome shotgun (WGS) entry which is preliminary data.</text>
</comment>
<evidence type="ECO:0000259" key="1">
    <source>
        <dbReference type="Pfam" id="PF00111"/>
    </source>
</evidence>
<dbReference type="GO" id="GO:0051536">
    <property type="term" value="F:iron-sulfur cluster binding"/>
    <property type="evidence" value="ECO:0007669"/>
    <property type="project" value="InterPro"/>
</dbReference>
<reference evidence="4 5" key="1">
    <citation type="journal article" date="2013" name="Genome Announc.">
        <title>Draft genome sequences for three mercury-methylating, sulfate-reducing bacteria.</title>
        <authorList>
            <person name="Brown S.D."/>
            <person name="Hurt R.A.Jr."/>
            <person name="Gilmour C.C."/>
            <person name="Elias D.A."/>
        </authorList>
    </citation>
    <scope>NUCLEOTIDE SEQUENCE [LARGE SCALE GENOMIC DNA]</scope>
    <source>
        <strain evidence="4 5">DSM 16529</strain>
    </source>
</reference>
<dbReference type="InterPro" id="IPR042259">
    <property type="entry name" value="Raco-like_middle_sf"/>
</dbReference>
<gene>
    <name evidence="4" type="ORF">dsat_1002</name>
</gene>
<dbReference type="Pfam" id="PF14574">
    <property type="entry name" value="RACo_C_ter"/>
    <property type="match status" value="1"/>
</dbReference>
<keyword evidence="5" id="KW-1185">Reference proteome</keyword>
<feature type="domain" description="2Fe-2S ferredoxin-type" evidence="1">
    <location>
        <begin position="12"/>
        <end position="88"/>
    </location>
</feature>
<dbReference type="PANTHER" id="PTHR42895">
    <property type="entry name" value="IRON-SULFUR CLUSTER-BINDING PROTEIN-RELATED"/>
    <property type="match status" value="1"/>
</dbReference>
<dbReference type="InterPro" id="IPR052911">
    <property type="entry name" value="Corrinoid_activation_enz"/>
</dbReference>
<dbReference type="Gene3D" id="3.30.420.480">
    <property type="entry name" value="Domain of unknown function (DUF4445)"/>
    <property type="match status" value="1"/>
</dbReference>
<feature type="domain" description="RACo-like middle region" evidence="3">
    <location>
        <begin position="115"/>
        <end position="254"/>
    </location>
</feature>
<evidence type="ECO:0000259" key="2">
    <source>
        <dbReference type="Pfam" id="PF14574"/>
    </source>
</evidence>
<protein>
    <submittedName>
        <fullName evidence="4">Ferredoxin</fullName>
    </submittedName>
</protein>
<dbReference type="InterPro" id="IPR012675">
    <property type="entry name" value="Beta-grasp_dom_sf"/>
</dbReference>